<keyword evidence="7" id="KW-0653">Protein transport</keyword>
<evidence type="ECO:0000256" key="5">
    <source>
        <dbReference type="ARBA" id="ARBA00022519"/>
    </source>
</evidence>
<dbReference type="GO" id="GO:0015628">
    <property type="term" value="P:protein secretion by the type II secretion system"/>
    <property type="evidence" value="ECO:0007669"/>
    <property type="project" value="InterPro"/>
</dbReference>
<dbReference type="NCBIfam" id="TIGR01713">
    <property type="entry name" value="typeII_sec_gspC"/>
    <property type="match status" value="1"/>
</dbReference>
<dbReference type="Gene3D" id="2.30.30.830">
    <property type="match status" value="1"/>
</dbReference>
<dbReference type="InterPro" id="IPR001639">
    <property type="entry name" value="T2SS_protein-GspC"/>
</dbReference>
<dbReference type="KEGG" id="lsd:EMK97_09425"/>
<evidence type="ECO:0000256" key="10">
    <source>
        <dbReference type="SAM" id="MobiDB-lite"/>
    </source>
</evidence>
<feature type="transmembrane region" description="Helical" evidence="11">
    <location>
        <begin position="25"/>
        <end position="46"/>
    </location>
</feature>
<accession>A0A4P6P4P2</accession>
<protein>
    <submittedName>
        <fullName evidence="13">Type II secretion system protein GspC</fullName>
    </submittedName>
</protein>
<keyword evidence="9 11" id="KW-0472">Membrane</keyword>
<comment type="subcellular location">
    <subcellularLocation>
        <location evidence="1">Cell inner membrane</location>
    </subcellularLocation>
</comment>
<evidence type="ECO:0000256" key="7">
    <source>
        <dbReference type="ARBA" id="ARBA00022927"/>
    </source>
</evidence>
<feature type="domain" description="Type II secretion system protein GspC N-terminal" evidence="12">
    <location>
        <begin position="29"/>
        <end position="170"/>
    </location>
</feature>
<keyword evidence="6 11" id="KW-0812">Transmembrane</keyword>
<dbReference type="Gene3D" id="2.30.42.10">
    <property type="match status" value="1"/>
</dbReference>
<sequence>MAFPSNMTPYLALAAKLPQKKIAQLISILLLIYVAYVFAKITWLLVPQPAMTQPVAATGLSNTALANTNKSFNIAELQALNLFGVYNEQDKKQETVVEVQDAPETKLKLVLSGLVASDSVETAAAIIEYQGKQETYGIGDLIKGTRASLEKVLMDRVLIKQSGRLETLMLEGFDFKKPARAIEQTASTTKKTSRPSPKKSEVLDQRNNKQLSASAKDLRADLTKDPGKITDYLRIQPKRKQGKIIGYALRPGKKADFFKASGLMPGDVAVQMNGFDLTAASEAAQALAEMKQARDVSLLVDRNGSLTEILFSID</sequence>
<dbReference type="InterPro" id="IPR036034">
    <property type="entry name" value="PDZ_sf"/>
</dbReference>
<dbReference type="Proteomes" id="UP000290244">
    <property type="component" value="Chromosome"/>
</dbReference>
<evidence type="ECO:0000256" key="2">
    <source>
        <dbReference type="ARBA" id="ARBA00007986"/>
    </source>
</evidence>
<evidence type="ECO:0000256" key="3">
    <source>
        <dbReference type="ARBA" id="ARBA00022448"/>
    </source>
</evidence>
<keyword evidence="14" id="KW-1185">Reference proteome</keyword>
<dbReference type="GO" id="GO:0015627">
    <property type="term" value="C:type II protein secretion system complex"/>
    <property type="evidence" value="ECO:0007669"/>
    <property type="project" value="InterPro"/>
</dbReference>
<feature type="region of interest" description="Disordered" evidence="10">
    <location>
        <begin position="184"/>
        <end position="217"/>
    </location>
</feature>
<evidence type="ECO:0000256" key="6">
    <source>
        <dbReference type="ARBA" id="ARBA00022692"/>
    </source>
</evidence>
<proteinExistence type="inferred from homology"/>
<dbReference type="OrthoDB" id="1491375at2"/>
<evidence type="ECO:0000256" key="11">
    <source>
        <dbReference type="SAM" id="Phobius"/>
    </source>
</evidence>
<dbReference type="GO" id="GO:0005886">
    <property type="term" value="C:plasma membrane"/>
    <property type="evidence" value="ECO:0007669"/>
    <property type="project" value="UniProtKB-SubCell"/>
</dbReference>
<evidence type="ECO:0000313" key="13">
    <source>
        <dbReference type="EMBL" id="QBG35918.1"/>
    </source>
</evidence>
<keyword evidence="5" id="KW-0997">Cell inner membrane</keyword>
<dbReference type="RefSeq" id="WP_130601562.1">
    <property type="nucleotide sequence ID" value="NZ_CP034759.1"/>
</dbReference>
<evidence type="ECO:0000256" key="4">
    <source>
        <dbReference type="ARBA" id="ARBA00022475"/>
    </source>
</evidence>
<name>A0A4P6P4P2_9GAMM</name>
<comment type="similarity">
    <text evidence="2">Belongs to the GSP C family.</text>
</comment>
<evidence type="ECO:0000256" key="9">
    <source>
        <dbReference type="ARBA" id="ARBA00023136"/>
    </source>
</evidence>
<dbReference type="AlphaFoldDB" id="A0A4P6P4P2"/>
<gene>
    <name evidence="13" type="primary">gspC</name>
    <name evidence="13" type="ORF">EMK97_09425</name>
</gene>
<dbReference type="InterPro" id="IPR024961">
    <property type="entry name" value="T2SS_GspC_N"/>
</dbReference>
<reference evidence="13 14" key="1">
    <citation type="submission" date="2018-12" db="EMBL/GenBank/DDBJ databases">
        <title>Complete genome of Litorilituus sediminis.</title>
        <authorList>
            <person name="Liu A."/>
            <person name="Rong J."/>
        </authorList>
    </citation>
    <scope>NUCLEOTIDE SEQUENCE [LARGE SCALE GENOMIC DNA]</scope>
    <source>
        <strain evidence="13 14">JCM 17549</strain>
    </source>
</reference>
<evidence type="ECO:0000256" key="8">
    <source>
        <dbReference type="ARBA" id="ARBA00022989"/>
    </source>
</evidence>
<evidence type="ECO:0000256" key="1">
    <source>
        <dbReference type="ARBA" id="ARBA00004533"/>
    </source>
</evidence>
<dbReference type="SUPFAM" id="SSF50156">
    <property type="entry name" value="PDZ domain-like"/>
    <property type="match status" value="1"/>
</dbReference>
<feature type="compositionally biased region" description="Basic and acidic residues" evidence="10">
    <location>
        <begin position="198"/>
        <end position="207"/>
    </location>
</feature>
<evidence type="ECO:0000259" key="12">
    <source>
        <dbReference type="Pfam" id="PF11356"/>
    </source>
</evidence>
<keyword evidence="8 11" id="KW-1133">Transmembrane helix</keyword>
<keyword evidence="4" id="KW-1003">Cell membrane</keyword>
<dbReference type="EMBL" id="CP034759">
    <property type="protein sequence ID" value="QBG35918.1"/>
    <property type="molecule type" value="Genomic_DNA"/>
</dbReference>
<evidence type="ECO:0000313" key="14">
    <source>
        <dbReference type="Proteomes" id="UP000290244"/>
    </source>
</evidence>
<organism evidence="13 14">
    <name type="scientific">Litorilituus sediminis</name>
    <dbReference type="NCBI Taxonomy" id="718192"/>
    <lineage>
        <taxon>Bacteria</taxon>
        <taxon>Pseudomonadati</taxon>
        <taxon>Pseudomonadota</taxon>
        <taxon>Gammaproteobacteria</taxon>
        <taxon>Alteromonadales</taxon>
        <taxon>Colwelliaceae</taxon>
        <taxon>Litorilituus</taxon>
    </lineage>
</organism>
<keyword evidence="3" id="KW-0813">Transport</keyword>
<dbReference type="Pfam" id="PF11356">
    <property type="entry name" value="T2SSC"/>
    <property type="match status" value="1"/>
</dbReference>